<comment type="caution">
    <text evidence="3">The sequence shown here is derived from an EMBL/GenBank/DDBJ whole genome shotgun (WGS) entry which is preliminary data.</text>
</comment>
<dbReference type="AlphaFoldDB" id="A0A3N5Y2G9"/>
<feature type="domain" description="Transglutaminase-like" evidence="2">
    <location>
        <begin position="430"/>
        <end position="500"/>
    </location>
</feature>
<feature type="transmembrane region" description="Helical" evidence="1">
    <location>
        <begin position="580"/>
        <end position="600"/>
    </location>
</feature>
<name>A0A3N5Y2G9_9ALTE</name>
<dbReference type="PANTHER" id="PTHR42736:SF1">
    <property type="entry name" value="PROTEIN-GLUTAMINE GAMMA-GLUTAMYLTRANSFERASE"/>
    <property type="match status" value="1"/>
</dbReference>
<organism evidence="3 4">
    <name type="scientific">Alteromonas sediminis</name>
    <dbReference type="NCBI Taxonomy" id="2259342"/>
    <lineage>
        <taxon>Bacteria</taxon>
        <taxon>Pseudomonadati</taxon>
        <taxon>Pseudomonadota</taxon>
        <taxon>Gammaproteobacteria</taxon>
        <taxon>Alteromonadales</taxon>
        <taxon>Alteromonadaceae</taxon>
        <taxon>Alteromonas/Salinimonas group</taxon>
        <taxon>Alteromonas</taxon>
    </lineage>
</organism>
<feature type="transmembrane region" description="Helical" evidence="1">
    <location>
        <begin position="34"/>
        <end position="65"/>
    </location>
</feature>
<feature type="transmembrane region" description="Helical" evidence="1">
    <location>
        <begin position="128"/>
        <end position="145"/>
    </location>
</feature>
<dbReference type="InterPro" id="IPR021878">
    <property type="entry name" value="TgpA_N"/>
</dbReference>
<accession>A0A3N5Y2G9</accession>
<dbReference type="Proteomes" id="UP000275281">
    <property type="component" value="Unassembled WGS sequence"/>
</dbReference>
<dbReference type="InterPro" id="IPR052901">
    <property type="entry name" value="Bact_TGase-like"/>
</dbReference>
<dbReference type="SMART" id="SM00460">
    <property type="entry name" value="TGc"/>
    <property type="match status" value="1"/>
</dbReference>
<feature type="transmembrane region" description="Helical" evidence="1">
    <location>
        <begin position="183"/>
        <end position="204"/>
    </location>
</feature>
<gene>
    <name evidence="3" type="ORF">DRW07_06555</name>
</gene>
<dbReference type="SUPFAM" id="SSF54001">
    <property type="entry name" value="Cysteine proteinases"/>
    <property type="match status" value="1"/>
</dbReference>
<dbReference type="Pfam" id="PF01841">
    <property type="entry name" value="Transglut_core"/>
    <property type="match status" value="1"/>
</dbReference>
<feature type="transmembrane region" description="Helical" evidence="1">
    <location>
        <begin position="151"/>
        <end position="171"/>
    </location>
</feature>
<dbReference type="InterPro" id="IPR038765">
    <property type="entry name" value="Papain-like_cys_pep_sf"/>
</dbReference>
<keyword evidence="1" id="KW-1133">Transmembrane helix</keyword>
<dbReference type="PANTHER" id="PTHR42736">
    <property type="entry name" value="PROTEIN-GLUTAMINE GAMMA-GLUTAMYLTRANSFERASE"/>
    <property type="match status" value="1"/>
</dbReference>
<protein>
    <submittedName>
        <fullName evidence="3">DUF3488 domain-containing protein</fullName>
    </submittedName>
</protein>
<keyword evidence="1" id="KW-0472">Membrane</keyword>
<evidence type="ECO:0000259" key="2">
    <source>
        <dbReference type="SMART" id="SM00460"/>
    </source>
</evidence>
<evidence type="ECO:0000256" key="1">
    <source>
        <dbReference type="SAM" id="Phobius"/>
    </source>
</evidence>
<proteinExistence type="predicted"/>
<dbReference type="EMBL" id="RPOK01000002">
    <property type="protein sequence ID" value="RPJ67193.1"/>
    <property type="molecule type" value="Genomic_DNA"/>
</dbReference>
<dbReference type="Pfam" id="PF11992">
    <property type="entry name" value="TgpA_N"/>
    <property type="match status" value="1"/>
</dbReference>
<keyword evidence="4" id="KW-1185">Reference proteome</keyword>
<dbReference type="InterPro" id="IPR002931">
    <property type="entry name" value="Transglutaminase-like"/>
</dbReference>
<sequence>MPKRISPIPFDRQNGARLMSYSPNVPLAKHKAGLLLSLVLAAISLSFFSPLMVWVVLLSVCAAVVRVSLFLGWYPQPPASRTVNLLAVLSLLALGWFSLSLGLLISMINLLVTACSLKLMVMRNQRDLLQLFLCILFLCGCGYIFEQGMLFVALYSAMVIVAFTALALQYASNQSYTYQLKMLGNMSLQAFPIAAVLFIIFPQLPPLWQMPSTQSASTGISDTMRPGDIASLSQSSELAFRARFEGKVPPPQDRYWRALVLEYFDGEEWTMSARRKAAEGQRKLQDRPFRPQVIGEALQYRVFAEASRQQWLFTLDVPVPGSPITSEKVWQSTSYTFIANQNLMSAMAYDVMSYPSTLLNQTNSRTDSYLNRQVPQDGNPRTREWAALLSQQYPDPKQRLNAVLDYFKQQNFSYTLNPPLMQSDGIDRFLFDAQTGFCAHYASATAFIMRLTGIPARVVAGYQGGEQLSNKVLSVYQYDAHAWIEVWFDEKGWQRIDPTAVVAPNRINFGLEQALEDSTEFLANEPLSLRRLQHLPFFSTLRDYLNQMDYLWSHWVLGFDQKQQQNLFKSLIGEITFERMVYLMVGAMLLISLLLAAYFVPRTLRPKKPKHLHCYQRAVGYVEKATNTQRNNEAPQHYLASVKNKMGKDAYTLFDLITRAFIRMEYAQGGLEKGNTSKMKHHLNRLKRTL</sequence>
<dbReference type="Gene3D" id="3.10.620.30">
    <property type="match status" value="1"/>
</dbReference>
<feature type="transmembrane region" description="Helical" evidence="1">
    <location>
        <begin position="85"/>
        <end position="116"/>
    </location>
</feature>
<dbReference type="OrthoDB" id="9804872at2"/>
<evidence type="ECO:0000313" key="3">
    <source>
        <dbReference type="EMBL" id="RPJ67193.1"/>
    </source>
</evidence>
<evidence type="ECO:0000313" key="4">
    <source>
        <dbReference type="Proteomes" id="UP000275281"/>
    </source>
</evidence>
<reference evidence="3 4" key="1">
    <citation type="submission" date="2018-11" db="EMBL/GenBank/DDBJ databases">
        <authorList>
            <person name="Ye M.-Q."/>
            <person name="Du Z.-J."/>
        </authorList>
    </citation>
    <scope>NUCLEOTIDE SEQUENCE [LARGE SCALE GENOMIC DNA]</scope>
    <source>
        <strain evidence="3 4">U0105</strain>
    </source>
</reference>
<keyword evidence="1" id="KW-0812">Transmembrane</keyword>